<keyword evidence="2" id="KW-1185">Reference proteome</keyword>
<reference evidence="1 2" key="1">
    <citation type="submission" date="2014-05" db="EMBL/GenBank/DDBJ databases">
        <title>Draft genome sequence of a rare smut relative, Tilletiaria anomala UBC 951.</title>
        <authorList>
            <consortium name="DOE Joint Genome Institute"/>
            <person name="Toome M."/>
            <person name="Kuo A."/>
            <person name="Henrissat B."/>
            <person name="Lipzen A."/>
            <person name="Tritt A."/>
            <person name="Yoshinaga Y."/>
            <person name="Zane M."/>
            <person name="Barry K."/>
            <person name="Grigoriev I.V."/>
            <person name="Spatafora J.W."/>
            <person name="Aimea M.C."/>
        </authorList>
    </citation>
    <scope>NUCLEOTIDE SEQUENCE [LARGE SCALE GENOMIC DNA]</scope>
    <source>
        <strain evidence="1 2">UBC 951</strain>
    </source>
</reference>
<organism evidence="1 2">
    <name type="scientific">Tilletiaria anomala (strain ATCC 24038 / CBS 436.72 / UBC 951)</name>
    <dbReference type="NCBI Taxonomy" id="1037660"/>
    <lineage>
        <taxon>Eukaryota</taxon>
        <taxon>Fungi</taxon>
        <taxon>Dikarya</taxon>
        <taxon>Basidiomycota</taxon>
        <taxon>Ustilaginomycotina</taxon>
        <taxon>Exobasidiomycetes</taxon>
        <taxon>Georgefischeriales</taxon>
        <taxon>Tilletiariaceae</taxon>
        <taxon>Tilletiaria</taxon>
    </lineage>
</organism>
<evidence type="ECO:0000313" key="1">
    <source>
        <dbReference type="EMBL" id="KDN44746.1"/>
    </source>
</evidence>
<dbReference type="AlphaFoldDB" id="A0A066VTE6"/>
<sequence length="247" mass="26681">MTALRFFLGDRSASYTSAKPNRHNFTSNLRAGRKNAVEGGGEHDVGQFPLAIPSSLPPSTSVFECVALLLLGRAASHPYTATFLIDKVIEEEEEREEEEREEEEIAWLDVTGSERPSVRINDSISGGVNEWSDVDRLLTSHHNRSDTSPGTYTSCNSIPPSASSKTPNASSSVAALENESMCYYSDGDGVGSSPSSTRSFFLGQKPTRRASLINLLQSYKSATYAPAACSRMLPYLNSSLGAFVGPT</sequence>
<gene>
    <name evidence="1" type="ORF">K437DRAFT_274453</name>
</gene>
<comment type="caution">
    <text evidence="1">The sequence shown here is derived from an EMBL/GenBank/DDBJ whole genome shotgun (WGS) entry which is preliminary data.</text>
</comment>
<protein>
    <submittedName>
        <fullName evidence="1">Uncharacterized protein</fullName>
    </submittedName>
</protein>
<dbReference type="GeneID" id="25266531"/>
<dbReference type="InParanoid" id="A0A066VTE6"/>
<name>A0A066VTE6_TILAU</name>
<dbReference type="HOGENOM" id="CLU_1125190_0_0_1"/>
<dbReference type="EMBL" id="JMSN01000048">
    <property type="protein sequence ID" value="KDN44746.1"/>
    <property type="molecule type" value="Genomic_DNA"/>
</dbReference>
<evidence type="ECO:0000313" key="2">
    <source>
        <dbReference type="Proteomes" id="UP000027361"/>
    </source>
</evidence>
<dbReference type="RefSeq" id="XP_013242920.1">
    <property type="nucleotide sequence ID" value="XM_013387466.1"/>
</dbReference>
<dbReference type="Proteomes" id="UP000027361">
    <property type="component" value="Unassembled WGS sequence"/>
</dbReference>
<proteinExistence type="predicted"/>
<accession>A0A066VTE6</accession>